<evidence type="ECO:0000313" key="5">
    <source>
        <dbReference type="Proteomes" id="UP001321580"/>
    </source>
</evidence>
<keyword evidence="1" id="KW-0808">Transferase</keyword>
<dbReference type="Proteomes" id="UP001321580">
    <property type="component" value="Unassembled WGS sequence"/>
</dbReference>
<dbReference type="InterPro" id="IPR050832">
    <property type="entry name" value="Bact_Acetyltransf"/>
</dbReference>
<dbReference type="InterPro" id="IPR016181">
    <property type="entry name" value="Acyl_CoA_acyltransferase"/>
</dbReference>
<dbReference type="InterPro" id="IPR000182">
    <property type="entry name" value="GNAT_dom"/>
</dbReference>
<keyword evidence="2" id="KW-0012">Acyltransferase</keyword>
<proteinExistence type="predicted"/>
<organism evidence="4 5">
    <name type="scientific">Lysobacter stagni</name>
    <dbReference type="NCBI Taxonomy" id="3045172"/>
    <lineage>
        <taxon>Bacteria</taxon>
        <taxon>Pseudomonadati</taxon>
        <taxon>Pseudomonadota</taxon>
        <taxon>Gammaproteobacteria</taxon>
        <taxon>Lysobacterales</taxon>
        <taxon>Lysobacteraceae</taxon>
        <taxon>Lysobacter</taxon>
    </lineage>
</organism>
<feature type="domain" description="N-acetyltransferase" evidence="3">
    <location>
        <begin position="5"/>
        <end position="147"/>
    </location>
</feature>
<gene>
    <name evidence="4" type="primary">arsN2</name>
    <name evidence="4" type="ORF">QLQ15_05725</name>
</gene>
<evidence type="ECO:0000256" key="2">
    <source>
        <dbReference type="ARBA" id="ARBA00023315"/>
    </source>
</evidence>
<dbReference type="NCBIfam" id="NF040501">
    <property type="entry name" value="resist_ArsN2"/>
    <property type="match status" value="1"/>
</dbReference>
<reference evidence="4 5" key="1">
    <citation type="submission" date="2023-05" db="EMBL/GenBank/DDBJ databases">
        <title>Lysobacter sp. strain LF1 Genome sequencing and assembly.</title>
        <authorList>
            <person name="Jung Y."/>
        </authorList>
    </citation>
    <scope>NUCLEOTIDE SEQUENCE [LARGE SCALE GENOMIC DNA]</scope>
    <source>
        <strain evidence="4 5">LF1</strain>
    </source>
</reference>
<dbReference type="PANTHER" id="PTHR43877">
    <property type="entry name" value="AMINOALKYLPHOSPHONATE N-ACETYLTRANSFERASE-RELATED-RELATED"/>
    <property type="match status" value="1"/>
</dbReference>
<sequence length="148" mass="15776">MLLTMELRAPLPHEQPAVRSLLVAAALPVDDLDDADVRFIVAIDDDKPVGAVGLEAFGSVGLLRSLAVRADRRGSGIGNRLVDALEAQARDAGFEQLVLLTTTAAPFFAMRGYRAIDRIDAPAAVRDSAEFRSLCPASATCMARSLEI</sequence>
<evidence type="ECO:0000256" key="1">
    <source>
        <dbReference type="ARBA" id="ARBA00022679"/>
    </source>
</evidence>
<name>A0ABT6XE43_9GAMM</name>
<dbReference type="CDD" id="cd04301">
    <property type="entry name" value="NAT_SF"/>
    <property type="match status" value="1"/>
</dbReference>
<accession>A0ABT6XE43</accession>
<keyword evidence="5" id="KW-1185">Reference proteome</keyword>
<comment type="caution">
    <text evidence="4">The sequence shown here is derived from an EMBL/GenBank/DDBJ whole genome shotgun (WGS) entry which is preliminary data.</text>
</comment>
<dbReference type="Pfam" id="PF00583">
    <property type="entry name" value="Acetyltransf_1"/>
    <property type="match status" value="1"/>
</dbReference>
<evidence type="ECO:0000313" key="4">
    <source>
        <dbReference type="EMBL" id="MDI9238410.1"/>
    </source>
</evidence>
<protein>
    <submittedName>
        <fullName evidence="4">Arsenic resistance N-acetyltransferase ArsN2</fullName>
    </submittedName>
</protein>
<dbReference type="PROSITE" id="PS51186">
    <property type="entry name" value="GNAT"/>
    <property type="match status" value="1"/>
</dbReference>
<dbReference type="EMBL" id="JASGBI010000001">
    <property type="protein sequence ID" value="MDI9238410.1"/>
    <property type="molecule type" value="Genomic_DNA"/>
</dbReference>
<evidence type="ECO:0000259" key="3">
    <source>
        <dbReference type="PROSITE" id="PS51186"/>
    </source>
</evidence>
<dbReference type="Gene3D" id="3.40.630.30">
    <property type="match status" value="1"/>
</dbReference>
<dbReference type="RefSeq" id="WP_283211871.1">
    <property type="nucleotide sequence ID" value="NZ_JASGBI010000001.1"/>
</dbReference>
<dbReference type="SUPFAM" id="SSF55729">
    <property type="entry name" value="Acyl-CoA N-acyltransferases (Nat)"/>
    <property type="match status" value="1"/>
</dbReference>